<keyword evidence="1" id="KW-0472">Membrane</keyword>
<comment type="caution">
    <text evidence="2">The sequence shown here is derived from an EMBL/GenBank/DDBJ whole genome shotgun (WGS) entry which is preliminary data.</text>
</comment>
<dbReference type="AlphaFoldDB" id="A0A844XMG4"/>
<protein>
    <submittedName>
        <fullName evidence="2">DUF2254 domain-containing protein</fullName>
    </submittedName>
</protein>
<feature type="transmembrane region" description="Helical" evidence="1">
    <location>
        <begin position="16"/>
        <end position="37"/>
    </location>
</feature>
<gene>
    <name evidence="2" type="ORF">GRI69_03775</name>
</gene>
<dbReference type="RefSeq" id="WP_160726875.1">
    <property type="nucleotide sequence ID" value="NZ_WTYC01000001.1"/>
</dbReference>
<evidence type="ECO:0000313" key="3">
    <source>
        <dbReference type="Proteomes" id="UP000448199"/>
    </source>
</evidence>
<dbReference type="Pfam" id="PF10011">
    <property type="entry name" value="DUF2254"/>
    <property type="match status" value="1"/>
</dbReference>
<dbReference type="InterPro" id="IPR018723">
    <property type="entry name" value="DUF2254_membrane"/>
</dbReference>
<accession>A0A844XMG4</accession>
<evidence type="ECO:0000313" key="2">
    <source>
        <dbReference type="EMBL" id="MXO47375.1"/>
    </source>
</evidence>
<keyword evidence="3" id="KW-1185">Reference proteome</keyword>
<feature type="transmembrane region" description="Helical" evidence="1">
    <location>
        <begin position="149"/>
        <end position="173"/>
    </location>
</feature>
<dbReference type="EMBL" id="WTYC01000001">
    <property type="protein sequence ID" value="MXO47375.1"/>
    <property type="molecule type" value="Genomic_DNA"/>
</dbReference>
<dbReference type="Proteomes" id="UP000448199">
    <property type="component" value="Unassembled WGS sequence"/>
</dbReference>
<proteinExistence type="predicted"/>
<dbReference type="OrthoDB" id="2955631at2"/>
<evidence type="ECO:0000256" key="1">
    <source>
        <dbReference type="SAM" id="Phobius"/>
    </source>
</evidence>
<sequence length="440" mass="48173">MTARLMKLWHDVNASYWFLPALFSIAALLLATLTLWLDRNGWAGFLNGVSWLQPARPDGAINMLTVISGTMIGVASTVFSITIAAVAYASGNYGPRLLTNFMEDRGNQFSLATFIGTFVYAITVLRTVRAEDEVPANLEDAAASFLPGFVPQLSLLVAFALMMLSVAVLVYFLNHIPASIRINTVLKGIGARLLEDIRDRFPDENRGEKAHSAPEGTPIRASDTGYVQAIGFSHLERLAQRENGKLKLAVRTGDFVHPEVPLAYWADMDVTADCPDDDVRSAFTLGSMRTPSQDMQFLIDELVEIGLRALSPGINDPFTAVTAVHWLGAATAELARRNLTRSFAKDGEEPHLVLLEDDFSHFVERGFGAMRSGVATNRIATLVTFDALVDAASTLDDEARRAVLKGEGKLLAQQAHEHLVGPELNAVAARYQTFLNRIER</sequence>
<reference evidence="2 3" key="1">
    <citation type="submission" date="2019-12" db="EMBL/GenBank/DDBJ databases">
        <title>Genomic-based taxomic classification of the family Erythrobacteraceae.</title>
        <authorList>
            <person name="Xu L."/>
        </authorList>
    </citation>
    <scope>NUCLEOTIDE SEQUENCE [LARGE SCALE GENOMIC DNA]</scope>
    <source>
        <strain evidence="2 3">DSM 17792</strain>
    </source>
</reference>
<keyword evidence="1" id="KW-1133">Transmembrane helix</keyword>
<organism evidence="2 3">
    <name type="scientific">Qipengyuania vulgaris</name>
    <dbReference type="NCBI Taxonomy" id="291985"/>
    <lineage>
        <taxon>Bacteria</taxon>
        <taxon>Pseudomonadati</taxon>
        <taxon>Pseudomonadota</taxon>
        <taxon>Alphaproteobacteria</taxon>
        <taxon>Sphingomonadales</taxon>
        <taxon>Erythrobacteraceae</taxon>
        <taxon>Qipengyuania</taxon>
    </lineage>
</organism>
<feature type="transmembrane region" description="Helical" evidence="1">
    <location>
        <begin position="109"/>
        <end position="129"/>
    </location>
</feature>
<feature type="transmembrane region" description="Helical" evidence="1">
    <location>
        <begin position="60"/>
        <end position="88"/>
    </location>
</feature>
<name>A0A844XMG4_9SPHN</name>
<keyword evidence="1" id="KW-0812">Transmembrane</keyword>